<proteinExistence type="predicted"/>
<dbReference type="EMBL" id="WIXK01000013">
    <property type="protein sequence ID" value="MQY44322.1"/>
    <property type="molecule type" value="Genomic_DNA"/>
</dbReference>
<keyword evidence="2" id="KW-1185">Reference proteome</keyword>
<sequence length="766" mass="83447">MKPVFTRQGNSEKLRRDADEYLRQSGTGATSDVFGNTQTHHILPVEIFNDTRLDEGILQARLDFINTHFPDFNINDGQYLQVLPSDAEAIEQGVKKNYYATLHANGSGLHRDYNQYVAENLDALIARANMDPNFDVEKGFDRLVNALRTGLVSTDPADILFNLSHRDPAVAERFRTLFGDKRADEILSKEEGELSARDKADLKTANGQLIKHLPRNLYEYEHVDRFIDKLADGVIKIGEFTYFSVGPASVGFVLLTASTNAVDAHGSAALDVGALGLVGYGLYHDGILEDASLRGVLNLIKNSNIVDLIAGSVDDILANATLDVVISGAATALGVGLLWNGVQILQSAEGFDDALTYAASKAPNGSLVKKLGNLVASVKELGAARDVRKIANLIEDTDEEFAAAVVAELNSLLNGLVGDDKDEPFQATSLTGVIILLDNVDLGDFDPRAEGIDTLEGKIKFALGESLFKDKKFAEYARLFPNECFAAGTSINMWPLDARIRPNSEGQYDQAMVRSAIWQKSIEQIEVGDAVVAFDTDGNMVPGHVPRVFQQDSKIVLNFFGTHVTPGHVYYRADSPAGGKYETLIDILRSDGIIQRQDGTLIRAATNIPVGHPHDRFVKAVTGVRHSDGSVEVRESGRIRIGTRFILDGSHTFSVAELIEVNGGRVGDDGLISSEGQDPAPFHWEFDDALPKPETFVLACSGTTLDEIYQAAEWESQLPYLPAPMVKDGGPVQSFSETSRALKTRNQPMILNFVSLMAGNPLEGQE</sequence>
<dbReference type="AlphaFoldDB" id="A0A844B1V4"/>
<organism evidence="1 2">
    <name type="scientific">Tritonibacter aquimaris</name>
    <dbReference type="NCBI Taxonomy" id="2663379"/>
    <lineage>
        <taxon>Bacteria</taxon>
        <taxon>Pseudomonadati</taxon>
        <taxon>Pseudomonadota</taxon>
        <taxon>Alphaproteobacteria</taxon>
        <taxon>Rhodobacterales</taxon>
        <taxon>Paracoccaceae</taxon>
        <taxon>Tritonibacter</taxon>
    </lineage>
</organism>
<protein>
    <submittedName>
        <fullName evidence="1">Uncharacterized protein</fullName>
    </submittedName>
</protein>
<gene>
    <name evidence="1" type="ORF">GG681_16880</name>
</gene>
<dbReference type="RefSeq" id="WP_153549210.1">
    <property type="nucleotide sequence ID" value="NZ_WIXK01000013.1"/>
</dbReference>
<comment type="caution">
    <text evidence="1">The sequence shown here is derived from an EMBL/GenBank/DDBJ whole genome shotgun (WGS) entry which is preliminary data.</text>
</comment>
<accession>A0A844B1V4</accession>
<dbReference type="Proteomes" id="UP000436694">
    <property type="component" value="Unassembled WGS sequence"/>
</dbReference>
<reference evidence="1 2" key="1">
    <citation type="submission" date="2019-10" db="EMBL/GenBank/DDBJ databases">
        <title>Epibacterium sp. nov., isolated from seawater.</title>
        <authorList>
            <person name="Zhang X."/>
            <person name="Li N."/>
        </authorList>
    </citation>
    <scope>NUCLEOTIDE SEQUENCE [LARGE SCALE GENOMIC DNA]</scope>
    <source>
        <strain evidence="1 2">SM1969</strain>
    </source>
</reference>
<evidence type="ECO:0000313" key="1">
    <source>
        <dbReference type="EMBL" id="MQY44322.1"/>
    </source>
</evidence>
<evidence type="ECO:0000313" key="2">
    <source>
        <dbReference type="Proteomes" id="UP000436694"/>
    </source>
</evidence>
<name>A0A844B1V4_9RHOB</name>